<keyword evidence="2" id="KW-0175">Coiled coil</keyword>
<organism evidence="3 4">
    <name type="scientific">Rodentibacter pneumotropicus</name>
    <dbReference type="NCBI Taxonomy" id="758"/>
    <lineage>
        <taxon>Bacteria</taxon>
        <taxon>Pseudomonadati</taxon>
        <taxon>Pseudomonadota</taxon>
        <taxon>Gammaproteobacteria</taxon>
        <taxon>Pasteurellales</taxon>
        <taxon>Pasteurellaceae</taxon>
        <taxon>Rodentibacter</taxon>
    </lineage>
</organism>
<feature type="coiled-coil region" evidence="2">
    <location>
        <begin position="31"/>
        <end position="58"/>
    </location>
</feature>
<evidence type="ECO:0000256" key="1">
    <source>
        <dbReference type="ARBA" id="ARBA00006201"/>
    </source>
</evidence>
<dbReference type="AlphaFoldDB" id="A0A4S2PW65"/>
<proteinExistence type="inferred from homology"/>
<dbReference type="PANTHER" id="PTHR38769">
    <property type="entry name" value="UPF0381 PROTEIN YFCZ-RELATED"/>
    <property type="match status" value="1"/>
</dbReference>
<comment type="similarity">
    <text evidence="1">Belongs to the UPF0381 family.</text>
</comment>
<evidence type="ECO:0000256" key="2">
    <source>
        <dbReference type="SAM" id="Coils"/>
    </source>
</evidence>
<dbReference type="PANTHER" id="PTHR38769:SF1">
    <property type="entry name" value="UPF0381 PROTEIN YFCZ-RELATED"/>
    <property type="match status" value="1"/>
</dbReference>
<dbReference type="Proteomes" id="UP000306758">
    <property type="component" value="Unassembled WGS sequence"/>
</dbReference>
<dbReference type="Pfam" id="PF04175">
    <property type="entry name" value="DUF406"/>
    <property type="match status" value="1"/>
</dbReference>
<sequence length="95" mass="10355">MTVKYKAEESLTCSCVDVGAIIDGSERTVNIEQIYATQAEAEQTLTNLTEKARKTESDPCEIVSEISPVEGGVQLNASFTFSCQAEAMIFELANR</sequence>
<name>A0A4S2PW65_9PAST</name>
<dbReference type="Gene3D" id="3.30.70.860">
    <property type="match status" value="1"/>
</dbReference>
<accession>A0A4S2PW65</accession>
<comment type="caution">
    <text evidence="3">The sequence shown here is derived from an EMBL/GenBank/DDBJ whole genome shotgun (WGS) entry which is preliminary data.</text>
</comment>
<dbReference type="EMBL" id="QXNI01000051">
    <property type="protein sequence ID" value="THA07954.1"/>
    <property type="molecule type" value="Genomic_DNA"/>
</dbReference>
<dbReference type="NCBIfam" id="TIGR00743">
    <property type="entry name" value="DUF406 family protein"/>
    <property type="match status" value="1"/>
</dbReference>
<evidence type="ECO:0000313" key="4">
    <source>
        <dbReference type="Proteomes" id="UP000306758"/>
    </source>
</evidence>
<dbReference type="RefSeq" id="WP_136123835.1">
    <property type="nucleotide sequence ID" value="NZ_QXNI01000051.1"/>
</dbReference>
<protein>
    <submittedName>
        <fullName evidence="3">DUF406 family protein</fullName>
    </submittedName>
</protein>
<dbReference type="InterPro" id="IPR035571">
    <property type="entry name" value="UPF0234-like_C"/>
</dbReference>
<gene>
    <name evidence="3" type="ORF">D3M78_08675</name>
</gene>
<reference evidence="3 4" key="1">
    <citation type="journal article" date="2019" name="Vet. Microbiol.">
        <title>Development of multi locus sequence typing (MLST) of Rodentibacter pneumotropicus.</title>
        <authorList>
            <person name="Adhikary S."/>
            <person name="Bisgaard M."/>
            <person name="Boot R."/>
            <person name="Benga L."/>
            <person name="Nicklas W."/>
            <person name="Christensen H."/>
        </authorList>
    </citation>
    <scope>NUCLEOTIDE SEQUENCE [LARGE SCALE GENOMIC DNA]</scope>
    <source>
        <strain evidence="3 4">Ac84</strain>
    </source>
</reference>
<dbReference type="GO" id="GO:0005829">
    <property type="term" value="C:cytosol"/>
    <property type="evidence" value="ECO:0007669"/>
    <property type="project" value="TreeGrafter"/>
</dbReference>
<evidence type="ECO:0000313" key="3">
    <source>
        <dbReference type="EMBL" id="THA07954.1"/>
    </source>
</evidence>
<dbReference type="InterPro" id="IPR005272">
    <property type="entry name" value="DUF406"/>
</dbReference>